<dbReference type="EMBL" id="JXSX01000002">
    <property type="protein sequence ID" value="KIR62739.1"/>
    <property type="molecule type" value="Genomic_DNA"/>
</dbReference>
<evidence type="ECO:0000313" key="7">
    <source>
        <dbReference type="Proteomes" id="UP000032254"/>
    </source>
</evidence>
<keyword evidence="2 6" id="KW-0808">Transferase</keyword>
<evidence type="ECO:0000256" key="3">
    <source>
        <dbReference type="ARBA" id="ARBA00022691"/>
    </source>
</evidence>
<dbReference type="PANTHER" id="PTHR43464">
    <property type="entry name" value="METHYLTRANSFERASE"/>
    <property type="match status" value="1"/>
</dbReference>
<dbReference type="Pfam" id="PF08241">
    <property type="entry name" value="Methyltransf_11"/>
    <property type="match status" value="1"/>
</dbReference>
<dbReference type="PANTHER" id="PTHR43464:SF19">
    <property type="entry name" value="UBIQUINONE BIOSYNTHESIS O-METHYLTRANSFERASE, MITOCHONDRIAL"/>
    <property type="match status" value="1"/>
</dbReference>
<dbReference type="SUPFAM" id="SSF53335">
    <property type="entry name" value="S-adenosyl-L-methionine-dependent methyltransferases"/>
    <property type="match status" value="1"/>
</dbReference>
<dbReference type="PATRIC" id="fig|47853.6.peg.3630"/>
<reference evidence="6 7" key="1">
    <citation type="submission" date="2015-01" db="EMBL/GenBank/DDBJ databases">
        <title>Sequencing and annotation of Micromonospora carbonacea strain JXNU-1 genome.</title>
        <authorList>
            <person name="Long Z."/>
            <person name="Huang Y."/>
            <person name="Jiang Y."/>
        </authorList>
    </citation>
    <scope>NUCLEOTIDE SEQUENCE [LARGE SCALE GENOMIC DNA]</scope>
    <source>
        <strain evidence="6 7">JXNU-1</strain>
    </source>
</reference>
<keyword evidence="7" id="KW-1185">Reference proteome</keyword>
<organism evidence="6 7">
    <name type="scientific">Micromonospora haikouensis</name>
    <dbReference type="NCBI Taxonomy" id="686309"/>
    <lineage>
        <taxon>Bacteria</taxon>
        <taxon>Bacillati</taxon>
        <taxon>Actinomycetota</taxon>
        <taxon>Actinomycetes</taxon>
        <taxon>Micromonosporales</taxon>
        <taxon>Micromonosporaceae</taxon>
        <taxon>Micromonospora</taxon>
    </lineage>
</organism>
<keyword evidence="6" id="KW-0830">Ubiquinone</keyword>
<evidence type="ECO:0000259" key="5">
    <source>
        <dbReference type="Pfam" id="PF08241"/>
    </source>
</evidence>
<evidence type="ECO:0000256" key="1">
    <source>
        <dbReference type="ARBA" id="ARBA00022603"/>
    </source>
</evidence>
<dbReference type="GO" id="GO:0010420">
    <property type="term" value="F:polyprenyldihydroxybenzoate methyltransferase activity"/>
    <property type="evidence" value="ECO:0007669"/>
    <property type="project" value="TreeGrafter"/>
</dbReference>
<feature type="region of interest" description="Disordered" evidence="4">
    <location>
        <begin position="1"/>
        <end position="20"/>
    </location>
</feature>
<dbReference type="GO" id="GO:0032259">
    <property type="term" value="P:methylation"/>
    <property type="evidence" value="ECO:0007669"/>
    <property type="project" value="UniProtKB-KW"/>
</dbReference>
<proteinExistence type="predicted"/>
<dbReference type="Proteomes" id="UP000032254">
    <property type="component" value="Unassembled WGS sequence"/>
</dbReference>
<dbReference type="OrthoDB" id="9805171at2"/>
<protein>
    <submittedName>
        <fullName evidence="6">3-demethylubiquinone-9 3-methyltransferase</fullName>
    </submittedName>
</protein>
<name>A0A0D0WVS1_9ACTN</name>
<dbReference type="CDD" id="cd02440">
    <property type="entry name" value="AdoMet_MTases"/>
    <property type="match status" value="1"/>
</dbReference>
<dbReference type="RefSeq" id="WP_043965053.1">
    <property type="nucleotide sequence ID" value="NZ_JXSX01000002.1"/>
</dbReference>
<dbReference type="AlphaFoldDB" id="A0A0D0WVS1"/>
<comment type="caution">
    <text evidence="6">The sequence shown here is derived from an EMBL/GenBank/DDBJ whole genome shotgun (WGS) entry which is preliminary data.</text>
</comment>
<dbReference type="GeneID" id="301305822"/>
<evidence type="ECO:0000313" key="6">
    <source>
        <dbReference type="EMBL" id="KIR62739.1"/>
    </source>
</evidence>
<dbReference type="InterPro" id="IPR013216">
    <property type="entry name" value="Methyltransf_11"/>
</dbReference>
<dbReference type="Gene3D" id="3.40.50.150">
    <property type="entry name" value="Vaccinia Virus protein VP39"/>
    <property type="match status" value="1"/>
</dbReference>
<feature type="domain" description="Methyltransferase type 11" evidence="5">
    <location>
        <begin position="62"/>
        <end position="151"/>
    </location>
</feature>
<sequence length="261" mass="28035">MPYGSSPVSDRPRVLPPNDPRQYDDLADEWWRPDGAFAMLHWLARARAALVPPATRPDALLVDLGCGAGLLAPHVAGKGYRHVGVDLTRSALAQAAAHGVTPVNGDATAVPLADGCADVVAAGELLEHVPDWRAAVAEACRLLRPGGLLVLDTLNDTALSRLVAVEIGERLPTVPRGIHDPRLFVDDRELIAECARHGVELRVRGVRPEVGGTLRWLVRRLRAARRPPLGGGLSPSGGREPRIRPTWSTAVLYQGRGVRRG</sequence>
<keyword evidence="1 6" id="KW-0489">Methyltransferase</keyword>
<accession>A0A0D0WVS1</accession>
<gene>
    <name evidence="6" type="ORF">TK50_17350</name>
</gene>
<dbReference type="InterPro" id="IPR029063">
    <property type="entry name" value="SAM-dependent_MTases_sf"/>
</dbReference>
<evidence type="ECO:0000256" key="2">
    <source>
        <dbReference type="ARBA" id="ARBA00022679"/>
    </source>
</evidence>
<keyword evidence="3" id="KW-0949">S-adenosyl-L-methionine</keyword>
<evidence type="ECO:0000256" key="4">
    <source>
        <dbReference type="SAM" id="MobiDB-lite"/>
    </source>
</evidence>